<dbReference type="InterPro" id="IPR035513">
    <property type="entry name" value="Invertase/methylesterase_inhib"/>
</dbReference>
<keyword evidence="1" id="KW-0732">Signal</keyword>
<organism evidence="3 4">
    <name type="scientific">Chenopodium quinoa</name>
    <name type="common">Quinoa</name>
    <dbReference type="NCBI Taxonomy" id="63459"/>
    <lineage>
        <taxon>Eukaryota</taxon>
        <taxon>Viridiplantae</taxon>
        <taxon>Streptophyta</taxon>
        <taxon>Embryophyta</taxon>
        <taxon>Tracheophyta</taxon>
        <taxon>Spermatophyta</taxon>
        <taxon>Magnoliopsida</taxon>
        <taxon>eudicotyledons</taxon>
        <taxon>Gunneridae</taxon>
        <taxon>Pentapetalae</taxon>
        <taxon>Caryophyllales</taxon>
        <taxon>Chenopodiaceae</taxon>
        <taxon>Chenopodioideae</taxon>
        <taxon>Atripliceae</taxon>
        <taxon>Chenopodium</taxon>
    </lineage>
</organism>
<dbReference type="GO" id="GO:0004857">
    <property type="term" value="F:enzyme inhibitor activity"/>
    <property type="evidence" value="ECO:0007669"/>
    <property type="project" value="InterPro"/>
</dbReference>
<dbReference type="AlphaFoldDB" id="A0A803L6H2"/>
<dbReference type="NCBIfam" id="TIGR01614">
    <property type="entry name" value="PME_inhib"/>
    <property type="match status" value="1"/>
</dbReference>
<dbReference type="PANTHER" id="PTHR31080">
    <property type="entry name" value="PECTINESTERASE INHIBITOR-LIKE"/>
    <property type="match status" value="1"/>
</dbReference>
<dbReference type="Pfam" id="PF04043">
    <property type="entry name" value="PMEI"/>
    <property type="match status" value="1"/>
</dbReference>
<reference evidence="3" key="1">
    <citation type="journal article" date="2017" name="Nature">
        <title>The genome of Chenopodium quinoa.</title>
        <authorList>
            <person name="Jarvis D.E."/>
            <person name="Ho Y.S."/>
            <person name="Lightfoot D.J."/>
            <person name="Schmoeckel S.M."/>
            <person name="Li B."/>
            <person name="Borm T.J.A."/>
            <person name="Ohyanagi H."/>
            <person name="Mineta K."/>
            <person name="Michell C.T."/>
            <person name="Saber N."/>
            <person name="Kharbatia N.M."/>
            <person name="Rupper R.R."/>
            <person name="Sharp A.R."/>
            <person name="Dally N."/>
            <person name="Boughton B.A."/>
            <person name="Woo Y.H."/>
            <person name="Gao G."/>
            <person name="Schijlen E.G.W.M."/>
            <person name="Guo X."/>
            <person name="Momin A.A."/>
            <person name="Negrao S."/>
            <person name="Al-Babili S."/>
            <person name="Gehring C."/>
            <person name="Roessner U."/>
            <person name="Jung C."/>
            <person name="Murphy K."/>
            <person name="Arold S.T."/>
            <person name="Gojobori T."/>
            <person name="van der Linden C.G."/>
            <person name="van Loo E.N."/>
            <person name="Jellen E.N."/>
            <person name="Maughan P.J."/>
            <person name="Tester M."/>
        </authorList>
    </citation>
    <scope>NUCLEOTIDE SEQUENCE [LARGE SCALE GENOMIC DNA]</scope>
    <source>
        <strain evidence="3">cv. PI 614886</strain>
    </source>
</reference>
<name>A0A803L6H2_CHEQI</name>
<dbReference type="PANTHER" id="PTHR31080:SF117">
    <property type="entry name" value="PLANT INVERTASE_PECTIN METHYLESTERASE INHIBITOR SUPERFAMILY PROTEIN"/>
    <property type="match status" value="1"/>
</dbReference>
<keyword evidence="4" id="KW-1185">Reference proteome</keyword>
<dbReference type="InterPro" id="IPR051955">
    <property type="entry name" value="PME_Inhibitor"/>
</dbReference>
<evidence type="ECO:0000256" key="1">
    <source>
        <dbReference type="ARBA" id="ARBA00022729"/>
    </source>
</evidence>
<dbReference type="EnsemblPlants" id="AUR62007461-RA">
    <property type="protein sequence ID" value="AUR62007461-RA:cds"/>
    <property type="gene ID" value="AUR62007461"/>
</dbReference>
<feature type="domain" description="Pectinesterase inhibitor" evidence="2">
    <location>
        <begin position="2"/>
        <end position="142"/>
    </location>
</feature>
<dbReference type="Gene3D" id="1.20.140.40">
    <property type="entry name" value="Invertase/pectin methylesterase inhibitor family protein"/>
    <property type="match status" value="1"/>
</dbReference>
<evidence type="ECO:0000259" key="2">
    <source>
        <dbReference type="SMART" id="SM00856"/>
    </source>
</evidence>
<dbReference type="SUPFAM" id="SSF101148">
    <property type="entry name" value="Plant invertase/pectin methylesterase inhibitor"/>
    <property type="match status" value="1"/>
</dbReference>
<proteinExistence type="predicted"/>
<evidence type="ECO:0000313" key="4">
    <source>
        <dbReference type="Proteomes" id="UP000596660"/>
    </source>
</evidence>
<dbReference type="SMART" id="SM00856">
    <property type="entry name" value="PMEI"/>
    <property type="match status" value="1"/>
</dbReference>
<evidence type="ECO:0000313" key="3">
    <source>
        <dbReference type="EnsemblPlants" id="AUR62007461-RA:cds"/>
    </source>
</evidence>
<dbReference type="CDD" id="cd15798">
    <property type="entry name" value="PMEI-like_3"/>
    <property type="match status" value="1"/>
</dbReference>
<dbReference type="Gramene" id="AUR62007461-RA">
    <property type="protein sequence ID" value="AUR62007461-RA:cds"/>
    <property type="gene ID" value="AUR62007461"/>
</dbReference>
<reference evidence="3" key="2">
    <citation type="submission" date="2021-03" db="UniProtKB">
        <authorList>
            <consortium name="EnsemblPlants"/>
        </authorList>
    </citation>
    <scope>IDENTIFICATION</scope>
</reference>
<protein>
    <recommendedName>
        <fullName evidence="2">Pectinesterase inhibitor domain-containing protein</fullName>
    </recommendedName>
</protein>
<accession>A0A803L6H2</accession>
<dbReference type="Proteomes" id="UP000596660">
    <property type="component" value="Unplaced"/>
</dbReference>
<dbReference type="InterPro" id="IPR006501">
    <property type="entry name" value="Pectinesterase_inhib_dom"/>
</dbReference>
<dbReference type="OMA" id="CLAVRKF"/>
<sequence>MLCYATLLPHASQIQNNPKRLATKALVIALIEAKSAAQTTARLSKTGALKPMEKAALSDCTMAVGTSAAQLERSIEKMGGAPAWTETEMEASDVETWTSTALTYAGTCRDAFDGSGMNGNVKLIVQRKVVKLSQLTSNALALIKRYYVAAAKIGHHHENHP</sequence>